<dbReference type="NCBIfam" id="TIGR03132">
    <property type="entry name" value="malonate_mdcB"/>
    <property type="match status" value="1"/>
</dbReference>
<dbReference type="EC" id="2.4.2.52" evidence="2"/>
<dbReference type="Gene3D" id="1.10.4200.10">
    <property type="entry name" value="Triphosphoribosyl-dephospho-CoA protein"/>
    <property type="match status" value="1"/>
</dbReference>
<evidence type="ECO:0000313" key="6">
    <source>
        <dbReference type="EMBL" id="SDC21972.1"/>
    </source>
</evidence>
<dbReference type="Pfam" id="PF01874">
    <property type="entry name" value="CitG"/>
    <property type="match status" value="1"/>
</dbReference>
<comment type="catalytic activity">
    <reaction evidence="1">
        <text>3'-dephospho-CoA + ATP = 2'-(5''-triphospho-alpha-D-ribosyl)-3'-dephospho-CoA + adenine</text>
        <dbReference type="Rhea" id="RHEA:15117"/>
        <dbReference type="ChEBI" id="CHEBI:16708"/>
        <dbReference type="ChEBI" id="CHEBI:30616"/>
        <dbReference type="ChEBI" id="CHEBI:57328"/>
        <dbReference type="ChEBI" id="CHEBI:61378"/>
        <dbReference type="EC" id="2.4.2.52"/>
    </reaction>
</comment>
<dbReference type="Proteomes" id="UP000242317">
    <property type="component" value="Unassembled WGS sequence"/>
</dbReference>
<protein>
    <recommendedName>
        <fullName evidence="2">triphosphoribosyl-dephospho-CoA synthase</fullName>
        <ecNumber evidence="2">2.4.2.52</ecNumber>
    </recommendedName>
</protein>
<evidence type="ECO:0000313" key="7">
    <source>
        <dbReference type="Proteomes" id="UP000242317"/>
    </source>
</evidence>
<keyword evidence="7" id="KW-1185">Reference proteome</keyword>
<dbReference type="AlphaFoldDB" id="A0A1G6JTB7"/>
<dbReference type="EMBL" id="FMYK01000003">
    <property type="protein sequence ID" value="SDC21972.1"/>
    <property type="molecule type" value="Genomic_DNA"/>
</dbReference>
<dbReference type="GO" id="GO:0046917">
    <property type="term" value="F:triphosphoribosyl-dephospho-CoA synthase activity"/>
    <property type="evidence" value="ECO:0007669"/>
    <property type="project" value="UniProtKB-EC"/>
</dbReference>
<reference evidence="7" key="1">
    <citation type="submission" date="2016-09" db="EMBL/GenBank/DDBJ databases">
        <authorList>
            <person name="Varghese N."/>
            <person name="Submissions S."/>
        </authorList>
    </citation>
    <scope>NUCLEOTIDE SEQUENCE [LARGE SCALE GENOMIC DNA]</scope>
    <source>
        <strain evidence="7">ANC 3699</strain>
    </source>
</reference>
<evidence type="ECO:0000256" key="1">
    <source>
        <dbReference type="ARBA" id="ARBA00001210"/>
    </source>
</evidence>
<organism evidence="6 7">
    <name type="scientific">Acinetobacter marinus</name>
    <dbReference type="NCBI Taxonomy" id="281375"/>
    <lineage>
        <taxon>Bacteria</taxon>
        <taxon>Pseudomonadati</taxon>
        <taxon>Pseudomonadota</taxon>
        <taxon>Gammaproteobacteria</taxon>
        <taxon>Moraxellales</taxon>
        <taxon>Moraxellaceae</taxon>
        <taxon>Acinetobacter</taxon>
    </lineage>
</organism>
<evidence type="ECO:0000256" key="4">
    <source>
        <dbReference type="ARBA" id="ARBA00022741"/>
    </source>
</evidence>
<gene>
    <name evidence="6" type="ORF">SAMN05421749_103447</name>
</gene>
<accession>A0A1G6JTB7</accession>
<dbReference type="PANTHER" id="PTHR30201:SF2">
    <property type="entry name" value="2-(5''-TRIPHOSPHORIBOSYL)-3'-DEPHOSPHOCOENZYME-A SYNTHASE"/>
    <property type="match status" value="1"/>
</dbReference>
<evidence type="ECO:0000256" key="2">
    <source>
        <dbReference type="ARBA" id="ARBA00012074"/>
    </source>
</evidence>
<evidence type="ECO:0000256" key="5">
    <source>
        <dbReference type="ARBA" id="ARBA00022840"/>
    </source>
</evidence>
<proteinExistence type="predicted"/>
<name>A0A1G6JTB7_9GAMM</name>
<dbReference type="RefSeq" id="WP_092618558.1">
    <property type="nucleotide sequence ID" value="NZ_FMYK01000003.1"/>
</dbReference>
<dbReference type="GO" id="GO:0005524">
    <property type="term" value="F:ATP binding"/>
    <property type="evidence" value="ECO:0007669"/>
    <property type="project" value="UniProtKB-KW"/>
</dbReference>
<keyword evidence="5" id="KW-0067">ATP-binding</keyword>
<dbReference type="InterPro" id="IPR017555">
    <property type="entry name" value="TriPribosyl-deP-CoA_syn"/>
</dbReference>
<dbReference type="PANTHER" id="PTHR30201">
    <property type="entry name" value="TRIPHOSPHORIBOSYL-DEPHOSPHO-COA SYNTHASE"/>
    <property type="match status" value="1"/>
</dbReference>
<keyword evidence="4" id="KW-0547">Nucleotide-binding</keyword>
<dbReference type="OrthoDB" id="114886at2"/>
<dbReference type="GO" id="GO:0051191">
    <property type="term" value="P:prosthetic group biosynthetic process"/>
    <property type="evidence" value="ECO:0007669"/>
    <property type="project" value="TreeGrafter"/>
</dbReference>
<keyword evidence="3" id="KW-0808">Transferase</keyword>
<evidence type="ECO:0000256" key="3">
    <source>
        <dbReference type="ARBA" id="ARBA00022679"/>
    </source>
</evidence>
<dbReference type="InterPro" id="IPR002736">
    <property type="entry name" value="CitG"/>
</dbReference>
<sequence length="302" mass="33863">MQIVQLPSGFNSNHIRSNHIDFAKTVDHLACLALLDEASLEHKPGLVCPSTQGSHADMNYALFQRSIDALQGYFQAQCINGYNHVDFEKIRQCGVTAEQKMLTATAQINTHKGAIFNLGFASAAVGKCLSEKRLSGKRTITAQDISQCITDTWQYELQHHLQRNPHSHGQCMRNQYGITGAIEEVASGFQTVLTLALPQYQDIYRKTADKKSASLQALFALISELKDTNIVWRGGLSALYLVQDMTRQFLKQGGVLQKNWMQEVEKMETYFIQHHLSPGGSADLLGVTLFLDQVEHEFHHML</sequence>